<comment type="caution">
    <text evidence="1">The sequence shown here is derived from an EMBL/GenBank/DDBJ whole genome shotgun (WGS) entry which is preliminary data.</text>
</comment>
<organism evidence="1 2">
    <name type="scientific">Cerina litoralis</name>
    <dbReference type="NCBI Taxonomy" id="2874477"/>
    <lineage>
        <taxon>Bacteria</taxon>
        <taxon>Pseudomonadati</taxon>
        <taxon>Bacteroidota</taxon>
        <taxon>Flavobacteriia</taxon>
        <taxon>Flavobacteriales</taxon>
        <taxon>Flavobacteriaceae</taxon>
        <taxon>Cerina</taxon>
    </lineage>
</organism>
<gene>
    <name evidence="1" type="ORF">K8352_07930</name>
</gene>
<dbReference type="AlphaFoldDB" id="A0AAE3EVY4"/>
<keyword evidence="2" id="KW-1185">Reference proteome</keyword>
<evidence type="ECO:0000313" key="2">
    <source>
        <dbReference type="Proteomes" id="UP001200642"/>
    </source>
</evidence>
<evidence type="ECO:0008006" key="3">
    <source>
        <dbReference type="Google" id="ProtNLM"/>
    </source>
</evidence>
<proteinExistence type="predicted"/>
<sequence>MKNILAATIIVFLWTSCSNDDGIDTVSFPQKFVLVKMAGRVPDSERTGDDMDWQEYYIFDSDSTFLKSRNINNETIQAEGTYKTKVMNDDEYMILSYPKESEIIGSCEHRPTEMLFIIDRDHLRNTWGACDGPVLSYNRVK</sequence>
<reference evidence="1" key="1">
    <citation type="submission" date="2023-02" db="EMBL/GenBank/DDBJ databases">
        <title>Genome of Flavobacteriaceae gen. nov. sp. strain F89.</title>
        <authorList>
            <person name="Wang Y."/>
        </authorList>
    </citation>
    <scope>NUCLEOTIDE SEQUENCE</scope>
    <source>
        <strain evidence="1">F89</strain>
    </source>
</reference>
<dbReference type="EMBL" id="JAIRBC010000009">
    <property type="protein sequence ID" value="MCG2460672.1"/>
    <property type="molecule type" value="Genomic_DNA"/>
</dbReference>
<evidence type="ECO:0000313" key="1">
    <source>
        <dbReference type="EMBL" id="MCG2460672.1"/>
    </source>
</evidence>
<dbReference type="PROSITE" id="PS51257">
    <property type="entry name" value="PROKAR_LIPOPROTEIN"/>
    <property type="match status" value="1"/>
</dbReference>
<dbReference type="RefSeq" id="WP_317901815.1">
    <property type="nucleotide sequence ID" value="NZ_JAIRBC010000009.1"/>
</dbReference>
<protein>
    <recommendedName>
        <fullName evidence="3">Lipoprotein</fullName>
    </recommendedName>
</protein>
<dbReference type="Proteomes" id="UP001200642">
    <property type="component" value="Unassembled WGS sequence"/>
</dbReference>
<name>A0AAE3EVY4_9FLAO</name>
<accession>A0AAE3EVY4</accession>